<sequence>MPSTQKLSIASFVILFVSLGAAATSLGLIQDLNCPRWWCDDETSIWQLGIASSIIATICLGLLTVIELISVLCQTNVKTLCAKILYSGLFSVSIFFLIFTTALASYNVNYYEDINDFTYTMELIAAAVCADFGTLLTIIALCIFIVKQTKSNDEYQNIIQRTEH</sequence>
<dbReference type="Proteomes" id="UP000007879">
    <property type="component" value="Unassembled WGS sequence"/>
</dbReference>
<dbReference type="KEGG" id="aqu:109589389"/>
<keyword evidence="4" id="KW-1185">Reference proteome</keyword>
<feature type="transmembrane region" description="Helical" evidence="1">
    <location>
        <begin position="124"/>
        <end position="146"/>
    </location>
</feature>
<evidence type="ECO:0000313" key="3">
    <source>
        <dbReference type="EnsemblMetazoa" id="XP_019861039.1"/>
    </source>
</evidence>
<feature type="chain" id="PRO_5042900157" description="MARVEL domain-containing protein" evidence="2">
    <location>
        <begin position="23"/>
        <end position="164"/>
    </location>
</feature>
<keyword evidence="1" id="KW-1133">Transmembrane helix</keyword>
<feature type="signal peptide" evidence="2">
    <location>
        <begin position="1"/>
        <end position="22"/>
    </location>
</feature>
<keyword evidence="1" id="KW-0472">Membrane</keyword>
<dbReference type="AlphaFoldDB" id="A0AAN0JVW7"/>
<keyword evidence="2" id="KW-0732">Signal</keyword>
<evidence type="ECO:0000313" key="4">
    <source>
        <dbReference type="Proteomes" id="UP000007879"/>
    </source>
</evidence>
<reference evidence="4" key="1">
    <citation type="journal article" date="2010" name="Nature">
        <title>The Amphimedon queenslandica genome and the evolution of animal complexity.</title>
        <authorList>
            <person name="Srivastava M."/>
            <person name="Simakov O."/>
            <person name="Chapman J."/>
            <person name="Fahey B."/>
            <person name="Gauthier M.E."/>
            <person name="Mitros T."/>
            <person name="Richards G.S."/>
            <person name="Conaco C."/>
            <person name="Dacre M."/>
            <person name="Hellsten U."/>
            <person name="Larroux C."/>
            <person name="Putnam N.H."/>
            <person name="Stanke M."/>
            <person name="Adamska M."/>
            <person name="Darling A."/>
            <person name="Degnan S.M."/>
            <person name="Oakley T.H."/>
            <person name="Plachetzki D.C."/>
            <person name="Zhai Y."/>
            <person name="Adamski M."/>
            <person name="Calcino A."/>
            <person name="Cummins S.F."/>
            <person name="Goodstein D.M."/>
            <person name="Harris C."/>
            <person name="Jackson D.J."/>
            <person name="Leys S.P."/>
            <person name="Shu S."/>
            <person name="Woodcroft B.J."/>
            <person name="Vervoort M."/>
            <person name="Kosik K.S."/>
            <person name="Manning G."/>
            <person name="Degnan B.M."/>
            <person name="Rokhsar D.S."/>
        </authorList>
    </citation>
    <scope>NUCLEOTIDE SEQUENCE [LARGE SCALE GENOMIC DNA]</scope>
</reference>
<feature type="transmembrane region" description="Helical" evidence="1">
    <location>
        <begin position="46"/>
        <end position="72"/>
    </location>
</feature>
<name>A0AAN0JVW7_AMPQE</name>
<feature type="transmembrane region" description="Helical" evidence="1">
    <location>
        <begin position="84"/>
        <end position="104"/>
    </location>
</feature>
<keyword evidence="1" id="KW-0812">Transmembrane</keyword>
<reference evidence="3" key="2">
    <citation type="submission" date="2024-06" db="UniProtKB">
        <authorList>
            <consortium name="EnsemblMetazoa"/>
        </authorList>
    </citation>
    <scope>IDENTIFICATION</scope>
</reference>
<dbReference type="EnsemblMetazoa" id="XM_020005480.1">
    <property type="protein sequence ID" value="XP_019861039.1"/>
    <property type="gene ID" value="LOC109589389"/>
</dbReference>
<evidence type="ECO:0000256" key="1">
    <source>
        <dbReference type="SAM" id="Phobius"/>
    </source>
</evidence>
<organism evidence="3 4">
    <name type="scientific">Amphimedon queenslandica</name>
    <name type="common">Sponge</name>
    <dbReference type="NCBI Taxonomy" id="400682"/>
    <lineage>
        <taxon>Eukaryota</taxon>
        <taxon>Metazoa</taxon>
        <taxon>Porifera</taxon>
        <taxon>Demospongiae</taxon>
        <taxon>Heteroscleromorpha</taxon>
        <taxon>Haplosclerida</taxon>
        <taxon>Niphatidae</taxon>
        <taxon>Amphimedon</taxon>
    </lineage>
</organism>
<protein>
    <recommendedName>
        <fullName evidence="5">MARVEL domain-containing protein</fullName>
    </recommendedName>
</protein>
<dbReference type="RefSeq" id="XP_019861039.1">
    <property type="nucleotide sequence ID" value="XM_020005480.1"/>
</dbReference>
<evidence type="ECO:0000256" key="2">
    <source>
        <dbReference type="SAM" id="SignalP"/>
    </source>
</evidence>
<evidence type="ECO:0008006" key="5">
    <source>
        <dbReference type="Google" id="ProtNLM"/>
    </source>
</evidence>
<dbReference type="GeneID" id="109589389"/>
<accession>A0AAN0JVW7</accession>
<proteinExistence type="predicted"/>